<proteinExistence type="predicted"/>
<evidence type="ECO:0000313" key="2">
    <source>
        <dbReference type="Proteomes" id="UP000053989"/>
    </source>
</evidence>
<sequence>MAGISSCTRLLFNGAVYHAVTMHVACKFCLIASDGSAKLPARREMQPASQVPSSPVYAFGITAVPVSLIIQSHRLIHCSGHLPSRYHAHYSPPTDLYPVNLNTELLFSSSIWALFDEGSTI</sequence>
<evidence type="ECO:0000313" key="1">
    <source>
        <dbReference type="EMBL" id="KIM61517.1"/>
    </source>
</evidence>
<dbReference type="HOGENOM" id="CLU_2039445_0_0_1"/>
<name>A0A0C3A9F6_9AGAM</name>
<dbReference type="InParanoid" id="A0A0C3A9F6"/>
<dbReference type="Proteomes" id="UP000053989">
    <property type="component" value="Unassembled WGS sequence"/>
</dbReference>
<protein>
    <submittedName>
        <fullName evidence="1">Uncharacterized protein</fullName>
    </submittedName>
</protein>
<dbReference type="AlphaFoldDB" id="A0A0C3A9F6"/>
<organism evidence="1 2">
    <name type="scientific">Scleroderma citrinum Foug A</name>
    <dbReference type="NCBI Taxonomy" id="1036808"/>
    <lineage>
        <taxon>Eukaryota</taxon>
        <taxon>Fungi</taxon>
        <taxon>Dikarya</taxon>
        <taxon>Basidiomycota</taxon>
        <taxon>Agaricomycotina</taxon>
        <taxon>Agaricomycetes</taxon>
        <taxon>Agaricomycetidae</taxon>
        <taxon>Boletales</taxon>
        <taxon>Sclerodermatineae</taxon>
        <taxon>Sclerodermataceae</taxon>
        <taxon>Scleroderma</taxon>
    </lineage>
</organism>
<reference evidence="2" key="2">
    <citation type="submission" date="2015-01" db="EMBL/GenBank/DDBJ databases">
        <title>Evolutionary Origins and Diversification of the Mycorrhizal Mutualists.</title>
        <authorList>
            <consortium name="DOE Joint Genome Institute"/>
            <consortium name="Mycorrhizal Genomics Consortium"/>
            <person name="Kohler A."/>
            <person name="Kuo A."/>
            <person name="Nagy L.G."/>
            <person name="Floudas D."/>
            <person name="Copeland A."/>
            <person name="Barry K.W."/>
            <person name="Cichocki N."/>
            <person name="Veneault-Fourrey C."/>
            <person name="LaButti K."/>
            <person name="Lindquist E.A."/>
            <person name="Lipzen A."/>
            <person name="Lundell T."/>
            <person name="Morin E."/>
            <person name="Murat C."/>
            <person name="Riley R."/>
            <person name="Ohm R."/>
            <person name="Sun H."/>
            <person name="Tunlid A."/>
            <person name="Henrissat B."/>
            <person name="Grigoriev I.V."/>
            <person name="Hibbett D.S."/>
            <person name="Martin F."/>
        </authorList>
    </citation>
    <scope>NUCLEOTIDE SEQUENCE [LARGE SCALE GENOMIC DNA]</scope>
    <source>
        <strain evidence="2">Foug A</strain>
    </source>
</reference>
<reference evidence="1 2" key="1">
    <citation type="submission" date="2014-04" db="EMBL/GenBank/DDBJ databases">
        <authorList>
            <consortium name="DOE Joint Genome Institute"/>
            <person name="Kuo A."/>
            <person name="Kohler A."/>
            <person name="Nagy L.G."/>
            <person name="Floudas D."/>
            <person name="Copeland A."/>
            <person name="Barry K.W."/>
            <person name="Cichocki N."/>
            <person name="Veneault-Fourrey C."/>
            <person name="LaButti K."/>
            <person name="Lindquist E.A."/>
            <person name="Lipzen A."/>
            <person name="Lundell T."/>
            <person name="Morin E."/>
            <person name="Murat C."/>
            <person name="Sun H."/>
            <person name="Tunlid A."/>
            <person name="Henrissat B."/>
            <person name="Grigoriev I.V."/>
            <person name="Hibbett D.S."/>
            <person name="Martin F."/>
            <person name="Nordberg H.P."/>
            <person name="Cantor M.N."/>
            <person name="Hua S.X."/>
        </authorList>
    </citation>
    <scope>NUCLEOTIDE SEQUENCE [LARGE SCALE GENOMIC DNA]</scope>
    <source>
        <strain evidence="1 2">Foug A</strain>
    </source>
</reference>
<accession>A0A0C3A9F6</accession>
<dbReference type="EMBL" id="KN822051">
    <property type="protein sequence ID" value="KIM61517.1"/>
    <property type="molecule type" value="Genomic_DNA"/>
</dbReference>
<keyword evidence="2" id="KW-1185">Reference proteome</keyword>
<gene>
    <name evidence="1" type="ORF">SCLCIDRAFT_874828</name>
</gene>